<feature type="compositionally biased region" description="Polar residues" evidence="1">
    <location>
        <begin position="11"/>
        <end position="21"/>
    </location>
</feature>
<evidence type="ECO:0000313" key="2">
    <source>
        <dbReference type="EMBL" id="QCD92999.1"/>
    </source>
</evidence>
<protein>
    <submittedName>
        <fullName evidence="2">Uncharacterized protein</fullName>
    </submittedName>
</protein>
<accession>A0A4D6LVB2</accession>
<dbReference type="EMBL" id="CP039349">
    <property type="protein sequence ID" value="QCD92999.1"/>
    <property type="molecule type" value="Genomic_DNA"/>
</dbReference>
<feature type="region of interest" description="Disordered" evidence="1">
    <location>
        <begin position="1"/>
        <end position="24"/>
    </location>
</feature>
<gene>
    <name evidence="2" type="ORF">DEO72_LG5g1069</name>
</gene>
<sequence length="81" mass="9097">MGVLFERKGSKGSSTANTTQLRPKRGSKFPRVCHIYLSTFEICYCLWVFRCNNSSGTSRQEGLKSMIAMFTHLGMNNALLS</sequence>
<dbReference type="AlphaFoldDB" id="A0A4D6LVB2"/>
<dbReference type="Proteomes" id="UP000501690">
    <property type="component" value="Linkage Group LG5"/>
</dbReference>
<name>A0A4D6LVB2_VIGUN</name>
<evidence type="ECO:0000313" key="3">
    <source>
        <dbReference type="Proteomes" id="UP000501690"/>
    </source>
</evidence>
<keyword evidence="3" id="KW-1185">Reference proteome</keyword>
<proteinExistence type="predicted"/>
<organism evidence="2 3">
    <name type="scientific">Vigna unguiculata</name>
    <name type="common">Cowpea</name>
    <dbReference type="NCBI Taxonomy" id="3917"/>
    <lineage>
        <taxon>Eukaryota</taxon>
        <taxon>Viridiplantae</taxon>
        <taxon>Streptophyta</taxon>
        <taxon>Embryophyta</taxon>
        <taxon>Tracheophyta</taxon>
        <taxon>Spermatophyta</taxon>
        <taxon>Magnoliopsida</taxon>
        <taxon>eudicotyledons</taxon>
        <taxon>Gunneridae</taxon>
        <taxon>Pentapetalae</taxon>
        <taxon>rosids</taxon>
        <taxon>fabids</taxon>
        <taxon>Fabales</taxon>
        <taxon>Fabaceae</taxon>
        <taxon>Papilionoideae</taxon>
        <taxon>50 kb inversion clade</taxon>
        <taxon>NPAAA clade</taxon>
        <taxon>indigoferoid/millettioid clade</taxon>
        <taxon>Phaseoleae</taxon>
        <taxon>Vigna</taxon>
    </lineage>
</organism>
<reference evidence="2 3" key="1">
    <citation type="submission" date="2019-04" db="EMBL/GenBank/DDBJ databases">
        <title>An improved genome assembly and genetic linkage map for asparagus bean, Vigna unguiculata ssp. sesquipedialis.</title>
        <authorList>
            <person name="Xia Q."/>
            <person name="Zhang R."/>
            <person name="Dong Y."/>
        </authorList>
    </citation>
    <scope>NUCLEOTIDE SEQUENCE [LARGE SCALE GENOMIC DNA]</scope>
    <source>
        <tissue evidence="2">Leaf</tissue>
    </source>
</reference>
<evidence type="ECO:0000256" key="1">
    <source>
        <dbReference type="SAM" id="MobiDB-lite"/>
    </source>
</evidence>